<keyword evidence="6" id="KW-0539">Nucleus</keyword>
<comment type="caution">
    <text evidence="8">The sequence shown here is derived from an EMBL/GenBank/DDBJ whole genome shotgun (WGS) entry which is preliminary data.</text>
</comment>
<keyword evidence="5" id="KW-0690">Ribosome biogenesis</keyword>
<evidence type="ECO:0000313" key="9">
    <source>
        <dbReference type="Proteomes" id="UP000554235"/>
    </source>
</evidence>
<evidence type="ECO:0000256" key="2">
    <source>
        <dbReference type="ARBA" id="ARBA00004496"/>
    </source>
</evidence>
<reference evidence="8 9" key="1">
    <citation type="submission" date="2020-01" db="EMBL/GenBank/DDBJ databases">
        <title>Identification and distribution of gene clusters putatively required for synthesis of sphingolipid metabolism inhibitors in phylogenetically diverse species of the filamentous fungus Fusarium.</title>
        <authorList>
            <person name="Kim H.-S."/>
            <person name="Busman M."/>
            <person name="Brown D.W."/>
            <person name="Divon H."/>
            <person name="Uhlig S."/>
            <person name="Proctor R.H."/>
        </authorList>
    </citation>
    <scope>NUCLEOTIDE SEQUENCE [LARGE SCALE GENOMIC DNA]</scope>
    <source>
        <strain evidence="8 9">NRRL 20459</strain>
    </source>
</reference>
<dbReference type="GO" id="GO:0005730">
    <property type="term" value="C:nucleolus"/>
    <property type="evidence" value="ECO:0007669"/>
    <property type="project" value="TreeGrafter"/>
</dbReference>
<keyword evidence="4" id="KW-0963">Cytoplasm</keyword>
<dbReference type="GO" id="GO:0005737">
    <property type="term" value="C:cytoplasm"/>
    <property type="evidence" value="ECO:0007669"/>
    <property type="project" value="UniProtKB-SubCell"/>
</dbReference>
<sequence length="181" mass="19688">MAKKKAPSIHSRAARRATSPSIDTDRSLKDIKPPSRTASQRRSVLAAQHSAGVTKKSKRGRKDNMSAKAKRRHEKGLEMAEAVSERTKSKVEKSIGRGKNVQQRSKAWDDINKAAEIKGQDDSETEVKGAQEWDADEDMEVADDQTIIPAPVTTIDESTEAMVAAAAAQPLPADDDGDEIL</sequence>
<dbReference type="AlphaFoldDB" id="A0A8H4PGV4"/>
<dbReference type="InterPro" id="IPR053278">
    <property type="entry name" value="Pre-60S_factor_ECM1"/>
</dbReference>
<dbReference type="GO" id="GO:0000055">
    <property type="term" value="P:ribosomal large subunit export from nucleus"/>
    <property type="evidence" value="ECO:0007669"/>
    <property type="project" value="TreeGrafter"/>
</dbReference>
<proteinExistence type="predicted"/>
<evidence type="ECO:0000313" key="8">
    <source>
        <dbReference type="EMBL" id="KAF4470673.1"/>
    </source>
</evidence>
<dbReference type="Pfam" id="PF09135">
    <property type="entry name" value="Alb1"/>
    <property type="match status" value="1"/>
</dbReference>
<feature type="compositionally biased region" description="Basic and acidic residues" evidence="7">
    <location>
        <begin position="75"/>
        <end position="95"/>
    </location>
</feature>
<feature type="compositionally biased region" description="Basic and acidic residues" evidence="7">
    <location>
        <begin position="23"/>
        <end position="33"/>
    </location>
</feature>
<dbReference type="PANTHER" id="PTHR28280:SF1">
    <property type="entry name" value="SHUTTLING PRE-60S FACTOR ECM1"/>
    <property type="match status" value="1"/>
</dbReference>
<keyword evidence="9" id="KW-1185">Reference proteome</keyword>
<evidence type="ECO:0000256" key="6">
    <source>
        <dbReference type="ARBA" id="ARBA00023242"/>
    </source>
</evidence>
<gene>
    <name evidence="8" type="ORF">FALBO_2416</name>
</gene>
<feature type="compositionally biased region" description="Basic and acidic residues" evidence="7">
    <location>
        <begin position="106"/>
        <end position="131"/>
    </location>
</feature>
<dbReference type="GO" id="GO:0030687">
    <property type="term" value="C:preribosome, large subunit precursor"/>
    <property type="evidence" value="ECO:0007669"/>
    <property type="project" value="TreeGrafter"/>
</dbReference>
<protein>
    <recommendedName>
        <fullName evidence="10">Microfibril-associated protein</fullName>
    </recommendedName>
</protein>
<evidence type="ECO:0000256" key="4">
    <source>
        <dbReference type="ARBA" id="ARBA00022490"/>
    </source>
</evidence>
<organism evidence="8 9">
    <name type="scientific">Fusarium albosuccineum</name>
    <dbReference type="NCBI Taxonomy" id="1237068"/>
    <lineage>
        <taxon>Eukaryota</taxon>
        <taxon>Fungi</taxon>
        <taxon>Dikarya</taxon>
        <taxon>Ascomycota</taxon>
        <taxon>Pezizomycotina</taxon>
        <taxon>Sordariomycetes</taxon>
        <taxon>Hypocreomycetidae</taxon>
        <taxon>Hypocreales</taxon>
        <taxon>Nectriaceae</taxon>
        <taxon>Fusarium</taxon>
        <taxon>Fusarium decemcellulare species complex</taxon>
    </lineage>
</organism>
<keyword evidence="3" id="KW-0813">Transport</keyword>
<comment type="subcellular location">
    <subcellularLocation>
        <location evidence="2">Cytoplasm</location>
    </subcellularLocation>
    <subcellularLocation>
        <location evidence="1">Nucleus</location>
    </subcellularLocation>
</comment>
<dbReference type="Proteomes" id="UP000554235">
    <property type="component" value="Unassembled WGS sequence"/>
</dbReference>
<accession>A0A8H4PGV4</accession>
<feature type="compositionally biased region" description="Basic residues" evidence="7">
    <location>
        <begin position="1"/>
        <end position="15"/>
    </location>
</feature>
<dbReference type="OrthoDB" id="5304887at2759"/>
<evidence type="ECO:0000256" key="7">
    <source>
        <dbReference type="SAM" id="MobiDB-lite"/>
    </source>
</evidence>
<feature type="region of interest" description="Disordered" evidence="7">
    <location>
        <begin position="1"/>
        <end position="147"/>
    </location>
</feature>
<evidence type="ECO:0000256" key="5">
    <source>
        <dbReference type="ARBA" id="ARBA00022517"/>
    </source>
</evidence>
<dbReference type="InterPro" id="IPR022784">
    <property type="entry name" value="Ribosome_bgen_Alb1"/>
</dbReference>
<dbReference type="PANTHER" id="PTHR28280">
    <property type="entry name" value="SHUTTLING PRE-60S FACTOR ECM1"/>
    <property type="match status" value="1"/>
</dbReference>
<evidence type="ECO:0000256" key="1">
    <source>
        <dbReference type="ARBA" id="ARBA00004123"/>
    </source>
</evidence>
<feature type="compositionally biased region" description="Acidic residues" evidence="7">
    <location>
        <begin position="133"/>
        <end position="143"/>
    </location>
</feature>
<dbReference type="EMBL" id="JAADYS010000311">
    <property type="protein sequence ID" value="KAF4470673.1"/>
    <property type="molecule type" value="Genomic_DNA"/>
</dbReference>
<evidence type="ECO:0008006" key="10">
    <source>
        <dbReference type="Google" id="ProtNLM"/>
    </source>
</evidence>
<name>A0A8H4PGV4_9HYPO</name>
<evidence type="ECO:0000256" key="3">
    <source>
        <dbReference type="ARBA" id="ARBA00022448"/>
    </source>
</evidence>